<evidence type="ECO:0000256" key="4">
    <source>
        <dbReference type="ARBA" id="ARBA00023204"/>
    </source>
</evidence>
<dbReference type="SUPFAM" id="SSF48150">
    <property type="entry name" value="DNA-glycosylase"/>
    <property type="match status" value="1"/>
</dbReference>
<feature type="domain" description="HhH-GPD" evidence="5">
    <location>
        <begin position="143"/>
        <end position="306"/>
    </location>
</feature>
<dbReference type="InterPro" id="IPR011257">
    <property type="entry name" value="DNA_glycosylase"/>
</dbReference>
<evidence type="ECO:0000313" key="7">
    <source>
        <dbReference type="EMBL" id="RZD19015.1"/>
    </source>
</evidence>
<dbReference type="Gene3D" id="1.10.340.30">
    <property type="entry name" value="Hypothetical protein, domain 2"/>
    <property type="match status" value="1"/>
</dbReference>
<dbReference type="SMART" id="SM01009">
    <property type="entry name" value="AlkA_N"/>
    <property type="match status" value="1"/>
</dbReference>
<dbReference type="InterPro" id="IPR037046">
    <property type="entry name" value="AlkA_N_sf"/>
</dbReference>
<dbReference type="GO" id="GO:0043916">
    <property type="term" value="F:DNA-7-methylguanine glycosylase activity"/>
    <property type="evidence" value="ECO:0007669"/>
    <property type="project" value="TreeGrafter"/>
</dbReference>
<accession>A0A519BP16</accession>
<evidence type="ECO:0000259" key="5">
    <source>
        <dbReference type="SMART" id="SM00478"/>
    </source>
</evidence>
<dbReference type="InterPro" id="IPR010316">
    <property type="entry name" value="AlkA_N"/>
</dbReference>
<dbReference type="InterPro" id="IPR023170">
    <property type="entry name" value="HhH_base_excis_C"/>
</dbReference>
<dbReference type="GO" id="GO:0032131">
    <property type="term" value="F:alkylated DNA binding"/>
    <property type="evidence" value="ECO:0007669"/>
    <property type="project" value="TreeGrafter"/>
</dbReference>
<sequence length="313" mass="34192">MLAKSDIKRNIASGITVKLPFNPPFDWPAMIGFLARRAIPGVEAVQSDSYFRSFVLNGVHGVVQVRPDANANHLLVIVHAGGATPLKIIEARLRCLFDLDADMTVIDAHLSKDPLLAYRVKQRPGLRVPGAWDVFELAVRAVLGQQISVAAATTLSGRLVAALGKPLNIDVPKIIKETGISMIFPLPEVVMTADLTQIGLTRARAKALQTLGSAMNSDERLLQPYGTLDKTITKLCELPGIGPWTAQYIAIRALREPDAFPSSDLGLLRALGRKQELPTPKELIAAAQVWRPWRAYAAMRLWMQPEMPLSGSE</sequence>
<evidence type="ECO:0000313" key="8">
    <source>
        <dbReference type="Proteomes" id="UP000319296"/>
    </source>
</evidence>
<dbReference type="GO" id="GO:0032993">
    <property type="term" value="C:protein-DNA complex"/>
    <property type="evidence" value="ECO:0007669"/>
    <property type="project" value="TreeGrafter"/>
</dbReference>
<evidence type="ECO:0000259" key="6">
    <source>
        <dbReference type="SMART" id="SM01009"/>
    </source>
</evidence>
<dbReference type="CDD" id="cd00056">
    <property type="entry name" value="ENDO3c"/>
    <property type="match status" value="1"/>
</dbReference>
<gene>
    <name evidence="7" type="ORF">EVG15_02615</name>
</gene>
<reference evidence="7 8" key="1">
    <citation type="journal article" date="2019" name="ISME J.">
        <title>Insights into ecological role of a new deltaproteobacterial order Candidatus Acidulodesulfobacterales by metagenomics and metatranscriptomics.</title>
        <authorList>
            <person name="Tan S."/>
            <person name="Liu J."/>
            <person name="Fang Y."/>
            <person name="Hedlund B.P."/>
            <person name="Lian Z.H."/>
            <person name="Huang L.Y."/>
            <person name="Li J.T."/>
            <person name="Huang L.N."/>
            <person name="Li W.J."/>
            <person name="Jiang H.C."/>
            <person name="Dong H.L."/>
            <person name="Shu W.S."/>
        </authorList>
    </citation>
    <scope>NUCLEOTIDE SEQUENCE [LARGE SCALE GENOMIC DNA]</scope>
    <source>
        <strain evidence="7">AP1</strain>
    </source>
</reference>
<dbReference type="EMBL" id="SGBB01000003">
    <property type="protein sequence ID" value="RZD19015.1"/>
    <property type="molecule type" value="Genomic_DNA"/>
</dbReference>
<dbReference type="SUPFAM" id="SSF55945">
    <property type="entry name" value="TATA-box binding protein-like"/>
    <property type="match status" value="1"/>
</dbReference>
<dbReference type="PANTHER" id="PTHR43003">
    <property type="entry name" value="DNA-3-METHYLADENINE GLYCOSYLASE"/>
    <property type="match status" value="1"/>
</dbReference>
<dbReference type="PANTHER" id="PTHR43003:SF13">
    <property type="entry name" value="DNA-3-METHYLADENINE GLYCOSYLASE 2"/>
    <property type="match status" value="1"/>
</dbReference>
<dbReference type="Proteomes" id="UP000319296">
    <property type="component" value="Unassembled WGS sequence"/>
</dbReference>
<dbReference type="InterPro" id="IPR003265">
    <property type="entry name" value="HhH-GPD_domain"/>
</dbReference>
<dbReference type="GO" id="GO:0006307">
    <property type="term" value="P:DNA alkylation repair"/>
    <property type="evidence" value="ECO:0007669"/>
    <property type="project" value="TreeGrafter"/>
</dbReference>
<dbReference type="Pfam" id="PF00730">
    <property type="entry name" value="HhH-GPD"/>
    <property type="match status" value="1"/>
</dbReference>
<name>A0A519BP16_9DELT</name>
<keyword evidence="3" id="KW-0227">DNA damage</keyword>
<proteinExistence type="predicted"/>
<dbReference type="Gene3D" id="1.10.1670.10">
    <property type="entry name" value="Helix-hairpin-Helix base-excision DNA repair enzymes (C-terminal)"/>
    <property type="match status" value="1"/>
</dbReference>
<dbReference type="AlphaFoldDB" id="A0A519BP16"/>
<comment type="catalytic activity">
    <reaction evidence="1">
        <text>Hydrolysis of alkylated DNA, releasing 3-methyladenine, 3-methylguanine, 7-methylguanine and 7-methyladenine.</text>
        <dbReference type="EC" id="3.2.2.21"/>
    </reaction>
</comment>
<dbReference type="InterPro" id="IPR051912">
    <property type="entry name" value="Alkylbase_DNA_Glycosylase/TA"/>
</dbReference>
<dbReference type="SMART" id="SM00478">
    <property type="entry name" value="ENDO3c"/>
    <property type="match status" value="1"/>
</dbReference>
<dbReference type="GO" id="GO:0006285">
    <property type="term" value="P:base-excision repair, AP site formation"/>
    <property type="evidence" value="ECO:0007669"/>
    <property type="project" value="TreeGrafter"/>
</dbReference>
<keyword evidence="4" id="KW-0234">DNA repair</keyword>
<dbReference type="Pfam" id="PF06029">
    <property type="entry name" value="AlkA_N"/>
    <property type="match status" value="1"/>
</dbReference>
<dbReference type="GO" id="GO:0005737">
    <property type="term" value="C:cytoplasm"/>
    <property type="evidence" value="ECO:0007669"/>
    <property type="project" value="TreeGrafter"/>
</dbReference>
<evidence type="ECO:0000256" key="1">
    <source>
        <dbReference type="ARBA" id="ARBA00000086"/>
    </source>
</evidence>
<comment type="caution">
    <text evidence="7">The sequence shown here is derived from an EMBL/GenBank/DDBJ whole genome shotgun (WGS) entry which is preliminary data.</text>
</comment>
<evidence type="ECO:0000256" key="2">
    <source>
        <dbReference type="ARBA" id="ARBA00012000"/>
    </source>
</evidence>
<dbReference type="Gene3D" id="3.30.310.20">
    <property type="entry name" value="DNA-3-methyladenine glycosylase AlkA, N-terminal domain"/>
    <property type="match status" value="1"/>
</dbReference>
<organism evidence="7 8">
    <name type="scientific">Candidatus Acididesulfobacter diazotrophicus</name>
    <dbReference type="NCBI Taxonomy" id="2597226"/>
    <lineage>
        <taxon>Bacteria</taxon>
        <taxon>Deltaproteobacteria</taxon>
        <taxon>Candidatus Acidulodesulfobacterales</taxon>
        <taxon>Candidatus Acididesulfobacter</taxon>
    </lineage>
</organism>
<dbReference type="EC" id="3.2.2.21" evidence="2"/>
<dbReference type="GO" id="GO:0008725">
    <property type="term" value="F:DNA-3-methyladenine glycosylase activity"/>
    <property type="evidence" value="ECO:0007669"/>
    <property type="project" value="TreeGrafter"/>
</dbReference>
<protein>
    <recommendedName>
        <fullName evidence="2">DNA-3-methyladenine glycosylase II</fullName>
        <ecNumber evidence="2">3.2.2.21</ecNumber>
    </recommendedName>
</protein>
<feature type="domain" description="DNA-3-methyladenine glycosylase AlkA N-terminal" evidence="6">
    <location>
        <begin position="16"/>
        <end position="133"/>
    </location>
</feature>
<evidence type="ECO:0000256" key="3">
    <source>
        <dbReference type="ARBA" id="ARBA00022763"/>
    </source>
</evidence>